<dbReference type="CDD" id="cd11386">
    <property type="entry name" value="MCP_signal"/>
    <property type="match status" value="1"/>
</dbReference>
<evidence type="ECO:0000256" key="2">
    <source>
        <dbReference type="ARBA" id="ARBA00029447"/>
    </source>
</evidence>
<comment type="similarity">
    <text evidence="2">Belongs to the methyl-accepting chemotaxis (MCP) protein family.</text>
</comment>
<keyword evidence="4" id="KW-0472">Membrane</keyword>
<feature type="transmembrane region" description="Helical" evidence="4">
    <location>
        <begin position="9"/>
        <end position="29"/>
    </location>
</feature>
<dbReference type="SUPFAM" id="SSF58104">
    <property type="entry name" value="Methyl-accepting chemotaxis protein (MCP) signaling domain"/>
    <property type="match status" value="1"/>
</dbReference>
<dbReference type="STRING" id="84035.SAMN05660742_10976"/>
<dbReference type="GO" id="GO:0007165">
    <property type="term" value="P:signal transduction"/>
    <property type="evidence" value="ECO:0007669"/>
    <property type="project" value="UniProtKB-KW"/>
</dbReference>
<feature type="domain" description="HAMP" evidence="6">
    <location>
        <begin position="204"/>
        <end position="257"/>
    </location>
</feature>
<dbReference type="SMART" id="SM00283">
    <property type="entry name" value="MA"/>
    <property type="match status" value="1"/>
</dbReference>
<dbReference type="InterPro" id="IPR004089">
    <property type="entry name" value="MCPsignal_dom"/>
</dbReference>
<feature type="transmembrane region" description="Helical" evidence="4">
    <location>
        <begin position="182"/>
        <end position="203"/>
    </location>
</feature>
<dbReference type="PANTHER" id="PTHR32089">
    <property type="entry name" value="METHYL-ACCEPTING CHEMOTAXIS PROTEIN MCPB"/>
    <property type="match status" value="1"/>
</dbReference>
<protein>
    <submittedName>
        <fullName evidence="7">Methyl-accepting chemotaxis protein</fullName>
    </submittedName>
</protein>
<dbReference type="PROSITE" id="PS50885">
    <property type="entry name" value="HAMP"/>
    <property type="match status" value="1"/>
</dbReference>
<dbReference type="Pfam" id="PF00672">
    <property type="entry name" value="HAMP"/>
    <property type="match status" value="1"/>
</dbReference>
<evidence type="ECO:0000256" key="4">
    <source>
        <dbReference type="SAM" id="Phobius"/>
    </source>
</evidence>
<evidence type="ECO:0000256" key="1">
    <source>
        <dbReference type="ARBA" id="ARBA00023224"/>
    </source>
</evidence>
<dbReference type="SMART" id="SM00304">
    <property type="entry name" value="HAMP"/>
    <property type="match status" value="1"/>
</dbReference>
<keyword evidence="8" id="KW-1185">Reference proteome</keyword>
<dbReference type="Pfam" id="PF00015">
    <property type="entry name" value="MCPsignal"/>
    <property type="match status" value="1"/>
</dbReference>
<dbReference type="GO" id="GO:0016020">
    <property type="term" value="C:membrane"/>
    <property type="evidence" value="ECO:0007669"/>
    <property type="project" value="InterPro"/>
</dbReference>
<sequence>MKLTIGKQISATCIMIIAIFMIMDVYMYYRLTNVEQTYQTLLTDSTEFTSAAKDIRAQLWIRNTHIRNYILTGDKAYLKQSDDVKNLTEDKVNELESSMNFSQAKKEIGILKLALTEYDKTLNQGNEVRDKLGIEGTLKFLSASGKRADGMDKVIDGFTNFVGAEINARIDQTKAEQKQASVILVVCNLLTLIFAVLASIILARKISRPVAMMAGVAGKVAGGDLRSDDVGYHSNDEIGDMAKAIQEMVTRLRSMVQQVVLTAKDVAAASNQLNLVSDQSAQAAQEIADTTTQLAEGAVRQTAEMNQVVSVVGDMVDNIGNVADNAVRLSQRATKTADVAVQGKNAVAKVGSQMQLINDSVNQSADGVKNLGESSKQIGEIVQVISEISSQTNLLALNAAIEAARAGEHGRGFAVVAGEVKKLADQSQKAAQSITELINDIQVRIHSVVEMMEKGSVDVQNGTTEMMSTLEQFNNIAALIQELDQQVGDITKGTANASTSGTRVLDSIEMVKKMVGKTVSGTHSISAATEQQLASIEEISSSSSLLAKQAKKLESMMDRFKL</sequence>
<dbReference type="Proteomes" id="UP000199662">
    <property type="component" value="Unassembled WGS sequence"/>
</dbReference>
<dbReference type="RefSeq" id="WP_177177547.1">
    <property type="nucleotide sequence ID" value="NZ_FNZK01000009.1"/>
</dbReference>
<keyword evidence="4" id="KW-1133">Transmembrane helix</keyword>
<proteinExistence type="inferred from homology"/>
<reference evidence="7 8" key="1">
    <citation type="submission" date="2016-10" db="EMBL/GenBank/DDBJ databases">
        <authorList>
            <person name="de Groot N.N."/>
        </authorList>
    </citation>
    <scope>NUCLEOTIDE SEQUENCE [LARGE SCALE GENOMIC DNA]</scope>
    <source>
        <strain evidence="7 8">DSM 2179</strain>
    </source>
</reference>
<dbReference type="EMBL" id="FNZK01000009">
    <property type="protein sequence ID" value="SEJ51586.1"/>
    <property type="molecule type" value="Genomic_DNA"/>
</dbReference>
<dbReference type="Gene3D" id="1.10.287.950">
    <property type="entry name" value="Methyl-accepting chemotaxis protein"/>
    <property type="match status" value="1"/>
</dbReference>
<organism evidence="7 8">
    <name type="scientific">Propionispira arboris</name>
    <dbReference type="NCBI Taxonomy" id="84035"/>
    <lineage>
        <taxon>Bacteria</taxon>
        <taxon>Bacillati</taxon>
        <taxon>Bacillota</taxon>
        <taxon>Negativicutes</taxon>
        <taxon>Selenomonadales</taxon>
        <taxon>Selenomonadaceae</taxon>
        <taxon>Propionispira</taxon>
    </lineage>
</organism>
<evidence type="ECO:0000256" key="3">
    <source>
        <dbReference type="PROSITE-ProRule" id="PRU00284"/>
    </source>
</evidence>
<dbReference type="PANTHER" id="PTHR32089:SF112">
    <property type="entry name" value="LYSOZYME-LIKE PROTEIN-RELATED"/>
    <property type="match status" value="1"/>
</dbReference>
<keyword evidence="1 3" id="KW-0807">Transducer</keyword>
<evidence type="ECO:0000259" key="6">
    <source>
        <dbReference type="PROSITE" id="PS50885"/>
    </source>
</evidence>
<name>A0A1H6ZFU8_9FIRM</name>
<evidence type="ECO:0000313" key="8">
    <source>
        <dbReference type="Proteomes" id="UP000199662"/>
    </source>
</evidence>
<dbReference type="AlphaFoldDB" id="A0A1H6ZFU8"/>
<evidence type="ECO:0000259" key="5">
    <source>
        <dbReference type="PROSITE" id="PS50111"/>
    </source>
</evidence>
<dbReference type="InterPro" id="IPR003660">
    <property type="entry name" value="HAMP_dom"/>
</dbReference>
<gene>
    <name evidence="7" type="ORF">SAMN05660742_10976</name>
</gene>
<feature type="domain" description="Methyl-accepting transducer" evidence="5">
    <location>
        <begin position="276"/>
        <end position="547"/>
    </location>
</feature>
<accession>A0A1H6ZFU8</accession>
<dbReference type="Gene3D" id="6.10.340.10">
    <property type="match status" value="1"/>
</dbReference>
<keyword evidence="4" id="KW-0812">Transmembrane</keyword>
<dbReference type="PROSITE" id="PS50111">
    <property type="entry name" value="CHEMOTAXIS_TRANSDUC_2"/>
    <property type="match status" value="1"/>
</dbReference>
<dbReference type="CDD" id="cd06225">
    <property type="entry name" value="HAMP"/>
    <property type="match status" value="1"/>
</dbReference>
<evidence type="ECO:0000313" key="7">
    <source>
        <dbReference type="EMBL" id="SEJ51586.1"/>
    </source>
</evidence>